<dbReference type="AlphaFoldDB" id="A0A2U4FN18"/>
<dbReference type="Proteomes" id="UP000011663">
    <property type="component" value="Unassembled WGS sequence"/>
</dbReference>
<proteinExistence type="predicted"/>
<dbReference type="OrthoDB" id="309046at2"/>
<dbReference type="GeneID" id="66488546"/>
<gene>
    <name evidence="2" type="ORF">A966_10692</name>
</gene>
<evidence type="ECO:0000313" key="2">
    <source>
        <dbReference type="EMBL" id="EKV56533.1"/>
    </source>
</evidence>
<protein>
    <submittedName>
        <fullName evidence="2">Uncharacterized protein</fullName>
    </submittedName>
</protein>
<name>A0A2U4FN18_9SPIR</name>
<reference evidence="2 3" key="1">
    <citation type="submission" date="2012-07" db="EMBL/GenBank/DDBJ databases">
        <title>Genome sequence of Brachyspira sp. 30446, isolated from a pig with mucohaemorrhagic colitis.</title>
        <authorList>
            <person name="Rubin J.E."/>
            <person name="Fernando C."/>
            <person name="Harding J.C.S."/>
            <person name="Hill J.E."/>
        </authorList>
    </citation>
    <scope>NUCLEOTIDE SEQUENCE [LARGE SCALE GENOMIC DNA]</scope>
    <source>
        <strain evidence="2 3">30446</strain>
    </source>
</reference>
<accession>A0A2U4FN18</accession>
<evidence type="ECO:0000256" key="1">
    <source>
        <dbReference type="SAM" id="Phobius"/>
    </source>
</evidence>
<dbReference type="RefSeq" id="WP_008725209.1">
    <property type="nucleotide sequence ID" value="NZ_JH994111.1"/>
</dbReference>
<keyword evidence="1" id="KW-0472">Membrane</keyword>
<dbReference type="STRING" id="1289135.A966_10692"/>
<comment type="caution">
    <text evidence="2">The sequence shown here is derived from an EMBL/GenBank/DDBJ whole genome shotgun (WGS) entry which is preliminary data.</text>
</comment>
<sequence>MIVATVQGKDKGPHDTVLDGKKITGEEQQKAINNLLSKLPPKEITGDDISLLNNKEFFCSMIHPEKDVEGRYRIVLIVWDKNTSEEVIKETIEGIGCDYNRFSQIRSRINNKKKTSKKTFIIIGVIVIAALIMILKK</sequence>
<keyword evidence="1" id="KW-1133">Transmembrane helix</keyword>
<organism evidence="2 3">
    <name type="scientific">Brachyspira hampsonii 30446</name>
    <dbReference type="NCBI Taxonomy" id="1289135"/>
    <lineage>
        <taxon>Bacteria</taxon>
        <taxon>Pseudomonadati</taxon>
        <taxon>Spirochaetota</taxon>
        <taxon>Spirochaetia</taxon>
        <taxon>Brachyspirales</taxon>
        <taxon>Brachyspiraceae</taxon>
        <taxon>Brachyspira</taxon>
    </lineage>
</organism>
<evidence type="ECO:0000313" key="3">
    <source>
        <dbReference type="Proteomes" id="UP000011663"/>
    </source>
</evidence>
<keyword evidence="1" id="KW-0812">Transmembrane</keyword>
<feature type="transmembrane region" description="Helical" evidence="1">
    <location>
        <begin position="118"/>
        <end position="135"/>
    </location>
</feature>
<dbReference type="EMBL" id="ALNZ01000030">
    <property type="protein sequence ID" value="EKV56533.1"/>
    <property type="molecule type" value="Genomic_DNA"/>
</dbReference>